<dbReference type="EMBL" id="JBEXRX010000282">
    <property type="protein sequence ID" value="MEU0156998.1"/>
    <property type="molecule type" value="Genomic_DNA"/>
</dbReference>
<dbReference type="PIRSF" id="PIRSF033736">
    <property type="entry name" value="UCP033763"/>
    <property type="match status" value="1"/>
</dbReference>
<sequence>MRLETKIVMVVRDGLAPHVATNAAAVLGLSLGGRLPHVLGADGKDASGGVHAGLNTHPVPVVTAPAEQLANLHSKARARDGITAVGFTEVARHARDYANYLDDLATTPDSDLEYVAVALFGPRNRVTALTKRFPLLGQDL</sequence>
<gene>
    <name evidence="1" type="ORF">ABZ071_35105</name>
</gene>
<keyword evidence="2" id="KW-1185">Reference proteome</keyword>
<dbReference type="Proteomes" id="UP001550348">
    <property type="component" value="Unassembled WGS sequence"/>
</dbReference>
<evidence type="ECO:0000313" key="2">
    <source>
        <dbReference type="Proteomes" id="UP001550348"/>
    </source>
</evidence>
<evidence type="ECO:0000313" key="1">
    <source>
        <dbReference type="EMBL" id="MEU0156998.1"/>
    </source>
</evidence>
<dbReference type="Gene3D" id="3.40.1490.10">
    <property type="entry name" value="Bit1"/>
    <property type="match status" value="1"/>
</dbReference>
<dbReference type="SUPFAM" id="SSF102462">
    <property type="entry name" value="Peptidyl-tRNA hydrolase II"/>
    <property type="match status" value="1"/>
</dbReference>
<dbReference type="RefSeq" id="WP_355668467.1">
    <property type="nucleotide sequence ID" value="NZ_JBEXRX010000282.1"/>
</dbReference>
<comment type="caution">
    <text evidence="1">The sequence shown here is derived from an EMBL/GenBank/DDBJ whole genome shotgun (WGS) entry which is preliminary data.</text>
</comment>
<accession>A0ABV2VW26</accession>
<proteinExistence type="predicted"/>
<reference evidence="1 2" key="1">
    <citation type="submission" date="2024-06" db="EMBL/GenBank/DDBJ databases">
        <title>The Natural Products Discovery Center: Release of the First 8490 Sequenced Strains for Exploring Actinobacteria Biosynthetic Diversity.</title>
        <authorList>
            <person name="Kalkreuter E."/>
            <person name="Kautsar S.A."/>
            <person name="Yang D."/>
            <person name="Bader C.D."/>
            <person name="Teijaro C.N."/>
            <person name="Fluegel L."/>
            <person name="Davis C.M."/>
            <person name="Simpson J.R."/>
            <person name="Lauterbach L."/>
            <person name="Steele A.D."/>
            <person name="Gui C."/>
            <person name="Meng S."/>
            <person name="Li G."/>
            <person name="Viehrig K."/>
            <person name="Ye F."/>
            <person name="Su P."/>
            <person name="Kiefer A.F."/>
            <person name="Nichols A."/>
            <person name="Cepeda A.J."/>
            <person name="Yan W."/>
            <person name="Fan B."/>
            <person name="Jiang Y."/>
            <person name="Adhikari A."/>
            <person name="Zheng C.-J."/>
            <person name="Schuster L."/>
            <person name="Cowan T.M."/>
            <person name="Smanski M.J."/>
            <person name="Chevrette M.G."/>
            <person name="De Carvalho L.P.S."/>
            <person name="Shen B."/>
        </authorList>
    </citation>
    <scope>NUCLEOTIDE SEQUENCE [LARGE SCALE GENOMIC DNA]</scope>
    <source>
        <strain evidence="1 2">NPDC006286</strain>
    </source>
</reference>
<dbReference type="Pfam" id="PF09391">
    <property type="entry name" value="DUF2000"/>
    <property type="match status" value="1"/>
</dbReference>
<dbReference type="InterPro" id="IPR023476">
    <property type="entry name" value="Pep_tRNA_hydro_II_dom_sf"/>
</dbReference>
<protein>
    <submittedName>
        <fullName evidence="1">DUF2000 domain-containing protein</fullName>
    </submittedName>
</protein>
<dbReference type="InterPro" id="IPR018988">
    <property type="entry name" value="DUF2000"/>
</dbReference>
<organism evidence="1 2">
    <name type="scientific">Micromonospora fulviviridis</name>
    <dbReference type="NCBI Taxonomy" id="47860"/>
    <lineage>
        <taxon>Bacteria</taxon>
        <taxon>Bacillati</taxon>
        <taxon>Actinomycetota</taxon>
        <taxon>Actinomycetes</taxon>
        <taxon>Micromonosporales</taxon>
        <taxon>Micromonosporaceae</taxon>
        <taxon>Micromonospora</taxon>
    </lineage>
</organism>
<dbReference type="InterPro" id="IPR017021">
    <property type="entry name" value="UCP033763"/>
</dbReference>
<name>A0ABV2VW26_9ACTN</name>